<feature type="chain" id="PRO_5031321047" evidence="7">
    <location>
        <begin position="21"/>
        <end position="150"/>
    </location>
</feature>
<evidence type="ECO:0000313" key="10">
    <source>
        <dbReference type="Proteomes" id="UP000529417"/>
    </source>
</evidence>
<evidence type="ECO:0000256" key="2">
    <source>
        <dbReference type="ARBA" id="ARBA00022617"/>
    </source>
</evidence>
<sequence>MKRLAPGVAALTLFAAPALAGDPAAGESAFGQCQTCHVVQNEDGDILAGRNGRQGPNLYGLVGRTAGTVEGFRYQNSIVQAGEEGLVWDEENLVAYLLNPQDYLREVLDDRRARSGMVHRVRAEAEAADIVAFLAQFGTAAEGEEEDTGS</sequence>
<dbReference type="GO" id="GO:0020037">
    <property type="term" value="F:heme binding"/>
    <property type="evidence" value="ECO:0007669"/>
    <property type="project" value="InterPro"/>
</dbReference>
<comment type="caution">
    <text evidence="9">The sequence shown here is derived from an EMBL/GenBank/DDBJ whole genome shotgun (WGS) entry which is preliminary data.</text>
</comment>
<dbReference type="GO" id="GO:0046872">
    <property type="term" value="F:metal ion binding"/>
    <property type="evidence" value="ECO:0007669"/>
    <property type="project" value="UniProtKB-KW"/>
</dbReference>
<feature type="domain" description="Cytochrome c" evidence="8">
    <location>
        <begin position="21"/>
        <end position="138"/>
    </location>
</feature>
<dbReference type="PANTHER" id="PTHR11961">
    <property type="entry name" value="CYTOCHROME C"/>
    <property type="match status" value="1"/>
</dbReference>
<dbReference type="Proteomes" id="UP000529417">
    <property type="component" value="Unassembled WGS sequence"/>
</dbReference>
<dbReference type="Gene3D" id="1.10.760.10">
    <property type="entry name" value="Cytochrome c-like domain"/>
    <property type="match status" value="1"/>
</dbReference>
<evidence type="ECO:0000256" key="4">
    <source>
        <dbReference type="ARBA" id="ARBA00022982"/>
    </source>
</evidence>
<reference evidence="9 10" key="1">
    <citation type="journal article" date="2000" name="Arch. Microbiol.">
        <title>Rhodobaca bogoriensis gen. nov. and sp. nov., an alkaliphilic purple nonsulfur bacterium from African Rift Valley soda lakes.</title>
        <authorList>
            <person name="Milford A.D."/>
            <person name="Achenbach L.A."/>
            <person name="Jung D.O."/>
            <person name="Madigan M.T."/>
        </authorList>
    </citation>
    <scope>NUCLEOTIDE SEQUENCE [LARGE SCALE GENOMIC DNA]</scope>
    <source>
        <strain evidence="9 10">2376</strain>
    </source>
</reference>
<keyword evidence="7" id="KW-0732">Signal</keyword>
<accession>A0A7Z0KYJ2</accession>
<dbReference type="AlphaFoldDB" id="A0A7Z0KYJ2"/>
<dbReference type="GO" id="GO:0009055">
    <property type="term" value="F:electron transfer activity"/>
    <property type="evidence" value="ECO:0007669"/>
    <property type="project" value="InterPro"/>
</dbReference>
<dbReference type="InterPro" id="IPR036909">
    <property type="entry name" value="Cyt_c-like_dom_sf"/>
</dbReference>
<keyword evidence="3 6" id="KW-0479">Metal-binding</keyword>
<evidence type="ECO:0000256" key="3">
    <source>
        <dbReference type="ARBA" id="ARBA00022723"/>
    </source>
</evidence>
<evidence type="ECO:0000313" key="9">
    <source>
        <dbReference type="EMBL" id="NYS23453.1"/>
    </source>
</evidence>
<evidence type="ECO:0000256" key="1">
    <source>
        <dbReference type="ARBA" id="ARBA00022448"/>
    </source>
</evidence>
<dbReference type="SUPFAM" id="SSF46626">
    <property type="entry name" value="Cytochrome c"/>
    <property type="match status" value="1"/>
</dbReference>
<dbReference type="InterPro" id="IPR002327">
    <property type="entry name" value="Cyt_c_1A/1B"/>
</dbReference>
<protein>
    <submittedName>
        <fullName evidence="9">Cytochrome C</fullName>
    </submittedName>
</protein>
<organism evidence="9 10">
    <name type="scientific">Rhabdonatronobacter sediminivivens</name>
    <dbReference type="NCBI Taxonomy" id="2743469"/>
    <lineage>
        <taxon>Bacteria</taxon>
        <taxon>Pseudomonadati</taxon>
        <taxon>Pseudomonadota</taxon>
        <taxon>Alphaproteobacteria</taxon>
        <taxon>Rhodobacterales</taxon>
        <taxon>Paracoccaceae</taxon>
        <taxon>Rhabdonatronobacter</taxon>
    </lineage>
</organism>
<keyword evidence="4" id="KW-0249">Electron transport</keyword>
<dbReference type="EMBL" id="JACBXS010000001">
    <property type="protein sequence ID" value="NYS23453.1"/>
    <property type="molecule type" value="Genomic_DNA"/>
</dbReference>
<dbReference type="InterPro" id="IPR009056">
    <property type="entry name" value="Cyt_c-like_dom"/>
</dbReference>
<name>A0A7Z0KYJ2_9RHOB</name>
<evidence type="ECO:0000259" key="8">
    <source>
        <dbReference type="PROSITE" id="PS51007"/>
    </source>
</evidence>
<keyword evidence="1" id="KW-0813">Transport</keyword>
<keyword evidence="2 6" id="KW-0349">Heme</keyword>
<evidence type="ECO:0000256" key="5">
    <source>
        <dbReference type="ARBA" id="ARBA00023004"/>
    </source>
</evidence>
<evidence type="ECO:0000256" key="7">
    <source>
        <dbReference type="SAM" id="SignalP"/>
    </source>
</evidence>
<proteinExistence type="predicted"/>
<feature type="signal peptide" evidence="7">
    <location>
        <begin position="1"/>
        <end position="20"/>
    </location>
</feature>
<dbReference type="RefSeq" id="WP_179904159.1">
    <property type="nucleotide sequence ID" value="NZ_JACBXS010000001.1"/>
</dbReference>
<dbReference type="PROSITE" id="PS51007">
    <property type="entry name" value="CYTC"/>
    <property type="match status" value="1"/>
</dbReference>
<evidence type="ECO:0000256" key="6">
    <source>
        <dbReference type="PROSITE-ProRule" id="PRU00433"/>
    </source>
</evidence>
<keyword evidence="10" id="KW-1185">Reference proteome</keyword>
<keyword evidence="5 6" id="KW-0408">Iron</keyword>
<gene>
    <name evidence="9" type="ORF">HUK65_00495</name>
</gene>